<name>G2E2J8_9GAMM</name>
<dbReference type="FunFam" id="1.10.40.30:FF:000002">
    <property type="entry name" value="Fumarate hydratase class II"/>
    <property type="match status" value="1"/>
</dbReference>
<dbReference type="Pfam" id="PF10415">
    <property type="entry name" value="FumaraseC_C"/>
    <property type="match status" value="1"/>
</dbReference>
<dbReference type="GO" id="GO:0004333">
    <property type="term" value="F:fumarate hydratase activity"/>
    <property type="evidence" value="ECO:0007669"/>
    <property type="project" value="UniProtKB-EC"/>
</dbReference>
<dbReference type="InterPro" id="IPR024083">
    <property type="entry name" value="Fumarase/histidase_N"/>
</dbReference>
<accession>G2E2J8</accession>
<dbReference type="GO" id="GO:0006099">
    <property type="term" value="P:tricarboxylic acid cycle"/>
    <property type="evidence" value="ECO:0007669"/>
    <property type="project" value="UniProtKB-KW"/>
</dbReference>
<comment type="caution">
    <text evidence="8">The sequence shown here is derived from an EMBL/GenBank/DDBJ whole genome shotgun (WGS) entry which is preliminary data.</text>
</comment>
<keyword evidence="5 8" id="KW-0456">Lyase</keyword>
<feature type="domain" description="Fumarate lyase N-terminal" evidence="6">
    <location>
        <begin position="12"/>
        <end position="328"/>
    </location>
</feature>
<dbReference type="Gene3D" id="1.10.275.10">
    <property type="entry name" value="Fumarase/aspartase (N-terminal domain)"/>
    <property type="match status" value="1"/>
</dbReference>
<dbReference type="STRING" id="765913.ThidrDRAFT_2430"/>
<feature type="domain" description="Fumarase C C-terminal" evidence="7">
    <location>
        <begin position="394"/>
        <end position="447"/>
    </location>
</feature>
<dbReference type="InterPro" id="IPR005677">
    <property type="entry name" value="Fum_hydII"/>
</dbReference>
<dbReference type="PRINTS" id="PR00149">
    <property type="entry name" value="FUMRATELYASE"/>
</dbReference>
<dbReference type="Proteomes" id="UP000004200">
    <property type="component" value="Unassembled WGS sequence"/>
</dbReference>
<evidence type="ECO:0000256" key="4">
    <source>
        <dbReference type="ARBA" id="ARBA00022532"/>
    </source>
</evidence>
<dbReference type="AlphaFoldDB" id="G2E2J8"/>
<dbReference type="InterPro" id="IPR018951">
    <property type="entry name" value="Fumarase_C_C"/>
</dbReference>
<dbReference type="Gene3D" id="1.10.40.30">
    <property type="entry name" value="Fumarase/aspartase (C-terminal domain)"/>
    <property type="match status" value="1"/>
</dbReference>
<evidence type="ECO:0000256" key="2">
    <source>
        <dbReference type="ARBA" id="ARBA00012921"/>
    </source>
</evidence>
<protein>
    <recommendedName>
        <fullName evidence="2">fumarate hydratase</fullName>
        <ecNumber evidence="2">4.2.1.2</ecNumber>
    </recommendedName>
</protein>
<evidence type="ECO:0000313" key="8">
    <source>
        <dbReference type="EMBL" id="EGV30798.1"/>
    </source>
</evidence>
<dbReference type="eggNOG" id="COG0114">
    <property type="taxonomic scope" value="Bacteria"/>
</dbReference>
<dbReference type="OrthoDB" id="9802809at2"/>
<dbReference type="EC" id="4.2.1.2" evidence="2"/>
<dbReference type="PANTHER" id="PTHR11444">
    <property type="entry name" value="ASPARTATEAMMONIA/ARGININOSUCCINATE/ADENYLOSUCCINATE LYASE"/>
    <property type="match status" value="1"/>
</dbReference>
<dbReference type="PATRIC" id="fig|765913.3.peg.2469"/>
<dbReference type="FunFam" id="1.20.200.10:FF:000001">
    <property type="entry name" value="Fumarate hydratase, mitochondrial"/>
    <property type="match status" value="1"/>
</dbReference>
<organism evidence="8 9">
    <name type="scientific">Thiorhodococcus drewsii AZ1</name>
    <dbReference type="NCBI Taxonomy" id="765913"/>
    <lineage>
        <taxon>Bacteria</taxon>
        <taxon>Pseudomonadati</taxon>
        <taxon>Pseudomonadota</taxon>
        <taxon>Gammaproteobacteria</taxon>
        <taxon>Chromatiales</taxon>
        <taxon>Chromatiaceae</taxon>
        <taxon>Thiorhodococcus</taxon>
    </lineage>
</organism>
<keyword evidence="3" id="KW-0963">Cytoplasm</keyword>
<dbReference type="Pfam" id="PF00206">
    <property type="entry name" value="Lyase_1"/>
    <property type="match status" value="1"/>
</dbReference>
<dbReference type="InterPro" id="IPR022761">
    <property type="entry name" value="Fumarate_lyase_N"/>
</dbReference>
<dbReference type="RefSeq" id="WP_007041143.1">
    <property type="nucleotide sequence ID" value="NZ_AFWT01000016.1"/>
</dbReference>
<evidence type="ECO:0000256" key="5">
    <source>
        <dbReference type="ARBA" id="ARBA00023239"/>
    </source>
</evidence>
<evidence type="ECO:0000256" key="3">
    <source>
        <dbReference type="ARBA" id="ARBA00022490"/>
    </source>
</evidence>
<proteinExistence type="inferred from homology"/>
<evidence type="ECO:0000259" key="7">
    <source>
        <dbReference type="Pfam" id="PF10415"/>
    </source>
</evidence>
<dbReference type="Gene3D" id="1.20.200.10">
    <property type="entry name" value="Fumarase/aspartase (Central domain)"/>
    <property type="match status" value="1"/>
</dbReference>
<evidence type="ECO:0000256" key="1">
    <source>
        <dbReference type="ARBA" id="ARBA00009084"/>
    </source>
</evidence>
<gene>
    <name evidence="8" type="ORF">ThidrDRAFT_2430</name>
</gene>
<evidence type="ECO:0000313" key="9">
    <source>
        <dbReference type="Proteomes" id="UP000004200"/>
    </source>
</evidence>
<dbReference type="PRINTS" id="PR00145">
    <property type="entry name" value="ARGSUCLYASE"/>
</dbReference>
<dbReference type="InterPro" id="IPR008948">
    <property type="entry name" value="L-Aspartase-like"/>
</dbReference>
<comment type="similarity">
    <text evidence="1">Belongs to the class-II fumarase/aspartase family. Fumarase subfamily.</text>
</comment>
<dbReference type="InterPro" id="IPR000362">
    <property type="entry name" value="Fumarate_lyase_fam"/>
</dbReference>
<keyword evidence="4" id="KW-0816">Tricarboxylic acid cycle</keyword>
<dbReference type="PROSITE" id="PS00163">
    <property type="entry name" value="FUMARATE_LYASES"/>
    <property type="match status" value="1"/>
</dbReference>
<dbReference type="GO" id="GO:0006106">
    <property type="term" value="P:fumarate metabolic process"/>
    <property type="evidence" value="ECO:0007669"/>
    <property type="project" value="InterPro"/>
</dbReference>
<keyword evidence="9" id="KW-1185">Reference proteome</keyword>
<dbReference type="EMBL" id="AFWT01000016">
    <property type="protein sequence ID" value="EGV30798.1"/>
    <property type="molecule type" value="Genomic_DNA"/>
</dbReference>
<sequence length="449" mass="47964">MHAPDADKAEDQPLYGKQTRLALDNFRIGGQPLPGAFIRALGLIKATAARVNGALELLPTDMAEAIAEAADAVSEGRHQDQFPVDVFQTGSGTSTNMNANEVIAALAERRLGRPVHPNDDVNRGQSSNDVIPTAIHVSAALALRALTERLGSLQRAIETRAQALDSVVKTGRTHLMDAVPITLGQELSGWAAQVAADAERLNDVERRLLRLAQGGTAVGSGLNSHPEFAERFASLLAARTGMAFQPAPNTFAAISAQDTAVELSGQLRVTAISLLKIATDLRWMNSGPIAGLAEIRLPELQPGSSIMPGKVNPVIPEAVSMACTQVIGLDAAIALAGQDNRFQLATMLPLIALDLLEQLHLLRGSAEALETQTIDRFEVDAESLGKRVRSNAMLATALTPRIGYDRAVEIARAVHAQGREVIEVAREMTDLSDQELEALLEPSRMTHQE</sequence>
<dbReference type="InterPro" id="IPR020557">
    <property type="entry name" value="Fumarate_lyase_CS"/>
</dbReference>
<evidence type="ECO:0000259" key="6">
    <source>
        <dbReference type="Pfam" id="PF00206"/>
    </source>
</evidence>
<reference evidence="8 9" key="1">
    <citation type="submission" date="2011-06" db="EMBL/GenBank/DDBJ databases">
        <title>The draft genome of Thiorhodococcus drewsii AZ1.</title>
        <authorList>
            <consortium name="US DOE Joint Genome Institute (JGI-PGF)"/>
            <person name="Lucas S."/>
            <person name="Han J."/>
            <person name="Lapidus A."/>
            <person name="Cheng J.-F."/>
            <person name="Goodwin L."/>
            <person name="Pitluck S."/>
            <person name="Peters L."/>
            <person name="Land M.L."/>
            <person name="Hauser L."/>
            <person name="Vogl K."/>
            <person name="Liu Z."/>
            <person name="Imhoff J."/>
            <person name="Thiel V."/>
            <person name="Frigaard N.-U."/>
            <person name="Bryant D.A."/>
            <person name="Woyke T.J."/>
        </authorList>
    </citation>
    <scope>NUCLEOTIDE SEQUENCE [LARGE SCALE GENOMIC DNA]</scope>
    <source>
        <strain evidence="8 9">AZ1</strain>
    </source>
</reference>
<dbReference type="PANTHER" id="PTHR11444:SF22">
    <property type="entry name" value="FUMARATE HYDRATASE CLASS II"/>
    <property type="match status" value="1"/>
</dbReference>
<dbReference type="SUPFAM" id="SSF48557">
    <property type="entry name" value="L-aspartase-like"/>
    <property type="match status" value="1"/>
</dbReference>